<feature type="compositionally biased region" description="Low complexity" evidence="1">
    <location>
        <begin position="120"/>
        <end position="143"/>
    </location>
</feature>
<sequence length="158" mass="16193">MAAEQATTAFAEPAQIPLENNASGSGVDVAADAQGSLPSSKSYKLVKSPTGNMYVEPNEYDPLEHHRKDDAAHTKGQGLGFMFCCCSKPATKEEPERYGYELEPSASNTKQVAGGGCQLSSSSSTAPAAAATGAAVAPATSSPLQATCSPSSQCLTPY</sequence>
<dbReference type="EMBL" id="CP126213">
    <property type="protein sequence ID" value="WIA15382.1"/>
    <property type="molecule type" value="Genomic_DNA"/>
</dbReference>
<dbReference type="Proteomes" id="UP001244341">
    <property type="component" value="Chromosome 6b"/>
</dbReference>
<keyword evidence="3" id="KW-1185">Reference proteome</keyword>
<name>A0ABY8U1R1_TETOB</name>
<evidence type="ECO:0000313" key="3">
    <source>
        <dbReference type="Proteomes" id="UP001244341"/>
    </source>
</evidence>
<evidence type="ECO:0000256" key="1">
    <source>
        <dbReference type="SAM" id="MobiDB-lite"/>
    </source>
</evidence>
<evidence type="ECO:0000313" key="2">
    <source>
        <dbReference type="EMBL" id="WIA15382.1"/>
    </source>
</evidence>
<feature type="region of interest" description="Disordered" evidence="1">
    <location>
        <begin position="95"/>
        <end position="158"/>
    </location>
</feature>
<feature type="region of interest" description="Disordered" evidence="1">
    <location>
        <begin position="1"/>
        <end position="51"/>
    </location>
</feature>
<proteinExistence type="predicted"/>
<reference evidence="2 3" key="1">
    <citation type="submission" date="2023-05" db="EMBL/GenBank/DDBJ databases">
        <title>A 100% complete, gapless, phased diploid assembly of the Scenedesmus obliquus UTEX 3031 genome.</title>
        <authorList>
            <person name="Biondi T.C."/>
            <person name="Hanschen E.R."/>
            <person name="Kwon T."/>
            <person name="Eng W."/>
            <person name="Kruse C.P.S."/>
            <person name="Koehler S.I."/>
            <person name="Kunde Y."/>
            <person name="Gleasner C.D."/>
            <person name="You Mak K.T."/>
            <person name="Polle J."/>
            <person name="Hovde B.T."/>
            <person name="Starkenburg S.R."/>
        </authorList>
    </citation>
    <scope>NUCLEOTIDE SEQUENCE [LARGE SCALE GENOMIC DNA]</scope>
    <source>
        <strain evidence="2 3">DOE0152z</strain>
    </source>
</reference>
<feature type="compositionally biased region" description="Polar residues" evidence="1">
    <location>
        <begin position="144"/>
        <end position="158"/>
    </location>
</feature>
<protein>
    <submittedName>
        <fullName evidence="2">Uncharacterized protein</fullName>
    </submittedName>
</protein>
<gene>
    <name evidence="2" type="ORF">OEZ85_002044</name>
</gene>
<organism evidence="2 3">
    <name type="scientific">Tetradesmus obliquus</name>
    <name type="common">Green alga</name>
    <name type="synonym">Acutodesmus obliquus</name>
    <dbReference type="NCBI Taxonomy" id="3088"/>
    <lineage>
        <taxon>Eukaryota</taxon>
        <taxon>Viridiplantae</taxon>
        <taxon>Chlorophyta</taxon>
        <taxon>core chlorophytes</taxon>
        <taxon>Chlorophyceae</taxon>
        <taxon>CS clade</taxon>
        <taxon>Sphaeropleales</taxon>
        <taxon>Scenedesmaceae</taxon>
        <taxon>Tetradesmus</taxon>
    </lineage>
</organism>
<accession>A0ABY8U1R1</accession>